<dbReference type="InterPro" id="IPR021927">
    <property type="entry name" value="DUF3540"/>
</dbReference>
<gene>
    <name evidence="1" type="ORF">I8531_001156</name>
</gene>
<dbReference type="Pfam" id="PF12059">
    <property type="entry name" value="DUF3540"/>
    <property type="match status" value="1"/>
</dbReference>
<evidence type="ECO:0000313" key="1">
    <source>
        <dbReference type="EMBL" id="HAT3580887.1"/>
    </source>
</evidence>
<reference evidence="1" key="1">
    <citation type="journal article" date="2018" name="Genome Biol.">
        <title>SKESA: strategic k-mer extension for scrupulous assemblies.</title>
        <authorList>
            <person name="Souvorov A."/>
            <person name="Agarwala R."/>
            <person name="Lipman D.J."/>
        </authorList>
    </citation>
    <scope>NUCLEOTIDE SEQUENCE</scope>
    <source>
        <strain evidence="1">CAVp300</strain>
    </source>
</reference>
<sequence>MSKVNHLLAQPILPPAQASAVVTHCFADGSLTVESEGRGWHCRRAASCVIAPQTGDTVLIASVERQIWLLAVLERANPQVAELSVPGDLHIHSEGELSLSSDALRVTAGQGDCHIDEMKYSGEKLSAWVSLSRVVGKRAESVWQTVTQISHSLFRTTRQTEQVRAGQLDMKAEDYARLHAHNTVITSKAITKVDSEQIHMG</sequence>
<accession>A0A9P3T4N8</accession>
<dbReference type="AlphaFoldDB" id="A0A9P3T4N8"/>
<dbReference type="EMBL" id="DACSUM010000006">
    <property type="protein sequence ID" value="HAT3580887.1"/>
    <property type="molecule type" value="Genomic_DNA"/>
</dbReference>
<evidence type="ECO:0000313" key="2">
    <source>
        <dbReference type="Proteomes" id="UP000867740"/>
    </source>
</evidence>
<organism evidence="1 2">
    <name type="scientific">Kluyvera intermedia</name>
    <name type="common">Enterobacter intermedius</name>
    <dbReference type="NCBI Taxonomy" id="61648"/>
    <lineage>
        <taxon>Bacteria</taxon>
        <taxon>Pseudomonadati</taxon>
        <taxon>Pseudomonadota</taxon>
        <taxon>Gammaproteobacteria</taxon>
        <taxon>Enterobacterales</taxon>
        <taxon>Enterobacteriaceae</taxon>
        <taxon>Kluyvera</taxon>
    </lineage>
</organism>
<dbReference type="Proteomes" id="UP000867740">
    <property type="component" value="Unassembled WGS sequence"/>
</dbReference>
<proteinExistence type="predicted"/>
<name>A0A9P3T4N8_KLUIN</name>
<protein>
    <submittedName>
        <fullName evidence="1">DUF3540 domain-containing protein</fullName>
    </submittedName>
</protein>
<comment type="caution">
    <text evidence="1">The sequence shown here is derived from an EMBL/GenBank/DDBJ whole genome shotgun (WGS) entry which is preliminary data.</text>
</comment>
<reference evidence="1" key="2">
    <citation type="submission" date="2020-10" db="EMBL/GenBank/DDBJ databases">
        <authorList>
            <consortium name="NCBI Pathogen Detection Project"/>
        </authorList>
    </citation>
    <scope>NUCLEOTIDE SEQUENCE</scope>
    <source>
        <strain evidence="1">CAVp300</strain>
    </source>
</reference>
<dbReference type="RefSeq" id="WP_047370808.1">
    <property type="nucleotide sequence ID" value="NZ_CABMNU010000005.1"/>
</dbReference>